<feature type="region of interest" description="Disordered" evidence="1">
    <location>
        <begin position="614"/>
        <end position="687"/>
    </location>
</feature>
<feature type="compositionally biased region" description="Basic and acidic residues" evidence="1">
    <location>
        <begin position="16"/>
        <end position="26"/>
    </location>
</feature>
<feature type="region of interest" description="Disordered" evidence="1">
    <location>
        <begin position="1029"/>
        <end position="1068"/>
    </location>
</feature>
<feature type="region of interest" description="Disordered" evidence="1">
    <location>
        <begin position="857"/>
        <end position="893"/>
    </location>
</feature>
<feature type="compositionally biased region" description="Basic and acidic residues" evidence="1">
    <location>
        <begin position="87"/>
        <end position="97"/>
    </location>
</feature>
<gene>
    <name evidence="2" type="ORF">BGZ96_003686</name>
</gene>
<feature type="compositionally biased region" description="Low complexity" evidence="1">
    <location>
        <begin position="234"/>
        <end position="249"/>
    </location>
</feature>
<feature type="compositionally biased region" description="Basic and acidic residues" evidence="1">
    <location>
        <begin position="530"/>
        <end position="539"/>
    </location>
</feature>
<feature type="compositionally biased region" description="Polar residues" evidence="1">
    <location>
        <begin position="224"/>
        <end position="233"/>
    </location>
</feature>
<feature type="compositionally biased region" description="Low complexity" evidence="1">
    <location>
        <begin position="647"/>
        <end position="670"/>
    </location>
</feature>
<feature type="compositionally biased region" description="Basic and acidic residues" evidence="1">
    <location>
        <begin position="908"/>
        <end position="920"/>
    </location>
</feature>
<feature type="compositionally biased region" description="Polar residues" evidence="1">
    <location>
        <begin position="632"/>
        <end position="645"/>
    </location>
</feature>
<reference evidence="2 3" key="1">
    <citation type="journal article" date="2020" name="Fungal Divers.">
        <title>Resolving the Mortierellaceae phylogeny through synthesis of multi-gene phylogenetics and phylogenomics.</title>
        <authorList>
            <person name="Vandepol N."/>
            <person name="Liber J."/>
            <person name="Desiro A."/>
            <person name="Na H."/>
            <person name="Kennedy M."/>
            <person name="Barry K."/>
            <person name="Grigoriev I.V."/>
            <person name="Miller A.N."/>
            <person name="O'Donnell K."/>
            <person name="Stajich J.E."/>
            <person name="Bonito G."/>
        </authorList>
    </citation>
    <scope>NUCLEOTIDE SEQUENCE [LARGE SCALE GENOMIC DNA]</scope>
    <source>
        <strain evidence="2 3">AD045</strain>
    </source>
</reference>
<evidence type="ECO:0000256" key="1">
    <source>
        <dbReference type="SAM" id="MobiDB-lite"/>
    </source>
</evidence>
<keyword evidence="3" id="KW-1185">Reference proteome</keyword>
<feature type="compositionally biased region" description="Low complexity" evidence="1">
    <location>
        <begin position="186"/>
        <end position="195"/>
    </location>
</feature>
<feature type="region of interest" description="Disordered" evidence="1">
    <location>
        <begin position="360"/>
        <end position="428"/>
    </location>
</feature>
<evidence type="ECO:0000313" key="3">
    <source>
        <dbReference type="Proteomes" id="UP001194696"/>
    </source>
</evidence>
<dbReference type="EMBL" id="JAAAIM010000181">
    <property type="protein sequence ID" value="KAG0292797.1"/>
    <property type="molecule type" value="Genomic_DNA"/>
</dbReference>
<feature type="region of interest" description="Disordered" evidence="1">
    <location>
        <begin position="907"/>
        <end position="992"/>
    </location>
</feature>
<name>A0ABQ7K6M1_9FUNG</name>
<feature type="compositionally biased region" description="Acidic residues" evidence="1">
    <location>
        <begin position="503"/>
        <end position="529"/>
    </location>
</feature>
<feature type="region of interest" description="Disordered" evidence="1">
    <location>
        <begin position="1"/>
        <end position="34"/>
    </location>
</feature>
<feature type="compositionally biased region" description="Low complexity" evidence="1">
    <location>
        <begin position="1042"/>
        <end position="1061"/>
    </location>
</feature>
<accession>A0ABQ7K6M1</accession>
<feature type="compositionally biased region" description="Low complexity" evidence="1">
    <location>
        <begin position="933"/>
        <end position="953"/>
    </location>
</feature>
<organism evidence="2 3">
    <name type="scientific">Linnemannia gamsii</name>
    <dbReference type="NCBI Taxonomy" id="64522"/>
    <lineage>
        <taxon>Eukaryota</taxon>
        <taxon>Fungi</taxon>
        <taxon>Fungi incertae sedis</taxon>
        <taxon>Mucoromycota</taxon>
        <taxon>Mortierellomycotina</taxon>
        <taxon>Mortierellomycetes</taxon>
        <taxon>Mortierellales</taxon>
        <taxon>Mortierellaceae</taxon>
        <taxon>Linnemannia</taxon>
    </lineage>
</organism>
<feature type="region of interest" description="Disordered" evidence="1">
    <location>
        <begin position="52"/>
        <end position="110"/>
    </location>
</feature>
<feature type="compositionally biased region" description="Basic and acidic residues" evidence="1">
    <location>
        <begin position="205"/>
        <end position="214"/>
    </location>
</feature>
<evidence type="ECO:0000313" key="2">
    <source>
        <dbReference type="EMBL" id="KAG0292797.1"/>
    </source>
</evidence>
<feature type="region of interest" description="Disordered" evidence="1">
    <location>
        <begin position="459"/>
        <end position="539"/>
    </location>
</feature>
<feature type="compositionally biased region" description="Basic and acidic residues" evidence="1">
    <location>
        <begin position="415"/>
        <end position="427"/>
    </location>
</feature>
<proteinExistence type="predicted"/>
<sequence>MKELDTTAAETTAKTTAHESNSDRRQGAAAAMLQSTRSSLMYSAAKAETFDDMYDYECDNSSTSTGFDEHDDELDVDEKEDDEEEDQQGRREVDRRFHLQQHHNNNFRLRMQHHYSDEDEGEEASAGRRTTIAMDHAHHHRALEHSHGGNPAEEEEVQAAAIILTNTSAADNCVNAIDDMLSSLSSSLSHSYSSSAPESPNPDADGSHQSRDDYSTPPPPPRPQSEQQHTQHGNTDTSSTQQNTTISSPTAPPELNPKSPSRLSIPRSILFRANTPTDRSLGAGSPLGRLQIHTVNRLEVENSFLLNQNNSISRDIHHCRQTVQALKQILAQREDTIGRMKQEAHQAHLKIKFMESLLSNQRSSHPGQLQGSHQLQPQQQYGPRYQPQQQQDKRSESDWKERHRQDDSGDEEEEERGRGVEGKESVERSTSLLDMYAAAQDEPPFNWLLKGWDEGEMTAAEAEDNESDRGSAGDNEEEEEEEEEDEELRDIPRQVRSIFSGMNDDEQYNSDEYTDEDYDEDYDEDDDEGGEHRPISGDFQEARIYRHHNSQHLPLSGSSNVGGESCGLLLSMSLGNNSTCILTQESNSEHDDNDGDEDACNTDDVAMVNDDGCVFISGDRQPSPVSIPSPDLSESSMSLESQPEEASNGSVTSLSCSSLSSTSASTSNTAADEKDELPPPQQQQQLQQVTIELIPSSTSLQGLQLPAVVPYSSFRDSGHFPTQVFTMDYEEQHLIVVDDTDMQSLPHAQEFQLVVRPFSPTTTASLLVHNNDSDDPMISSSPPSSAVSNKGLSINTGNGLTTAAAALIQAKDTSYHVPFCQPNGSHPCLGTSPPMAAPLALISRVHIEVNASSTTLVSASTPSPMATTRTAATGGSITHGRSTLNNNSDSPSTKEVVTIVTIKAPSQVDREAVTAEDVARESSSGGGDDVIQSDSPGSSTPSTPTTTSWGPSSLFKGWLPSRRKNKTRSTKSKYKDVTGEDGRLSSEGGGVMITGKEDDVVVVETAKEQSVAWTMLKNQSSPAIEPLAAVERAESPPPPAPIASGPASTSSSTLLSRVFSGRSNRSKT</sequence>
<dbReference type="Proteomes" id="UP001194696">
    <property type="component" value="Unassembled WGS sequence"/>
</dbReference>
<feature type="compositionally biased region" description="Basic and acidic residues" evidence="1">
    <location>
        <begin position="391"/>
        <end position="407"/>
    </location>
</feature>
<feature type="compositionally biased region" description="Basic and acidic residues" evidence="1">
    <location>
        <begin position="973"/>
        <end position="984"/>
    </location>
</feature>
<feature type="compositionally biased region" description="Basic residues" evidence="1">
    <location>
        <begin position="961"/>
        <end position="972"/>
    </location>
</feature>
<feature type="region of interest" description="Disordered" evidence="1">
    <location>
        <begin position="186"/>
        <end position="264"/>
    </location>
</feature>
<feature type="compositionally biased region" description="Acidic residues" evidence="1">
    <location>
        <begin position="69"/>
        <end position="86"/>
    </location>
</feature>
<protein>
    <submittedName>
        <fullName evidence="2">Uncharacterized protein</fullName>
    </submittedName>
</protein>
<feature type="compositionally biased region" description="Low complexity" evidence="1">
    <location>
        <begin position="1"/>
        <end position="15"/>
    </location>
</feature>
<feature type="compositionally biased region" description="Low complexity" evidence="1">
    <location>
        <begin position="365"/>
        <end position="390"/>
    </location>
</feature>
<feature type="compositionally biased region" description="Acidic residues" evidence="1">
    <location>
        <begin position="474"/>
        <end position="488"/>
    </location>
</feature>
<comment type="caution">
    <text evidence="2">The sequence shown here is derived from an EMBL/GenBank/DDBJ whole genome shotgun (WGS) entry which is preliminary data.</text>
</comment>